<reference evidence="6" key="1">
    <citation type="submission" date="2022-06" db="EMBL/GenBank/DDBJ databases">
        <authorList>
            <person name="Berger JAMES D."/>
            <person name="Berger JAMES D."/>
        </authorList>
    </citation>
    <scope>NUCLEOTIDE SEQUENCE [LARGE SCALE GENOMIC DNA]</scope>
</reference>
<feature type="compositionally biased region" description="Low complexity" evidence="4">
    <location>
        <begin position="240"/>
        <end position="252"/>
    </location>
</feature>
<reference evidence="7" key="2">
    <citation type="submission" date="2023-11" db="UniProtKB">
        <authorList>
            <consortium name="WormBaseParasite"/>
        </authorList>
    </citation>
    <scope>IDENTIFICATION</scope>
</reference>
<keyword evidence="6" id="KW-1185">Reference proteome</keyword>
<dbReference type="PANTHER" id="PTHR46756">
    <property type="entry name" value="TRANSGELIN"/>
    <property type="match status" value="1"/>
</dbReference>
<dbReference type="GO" id="GO:0051015">
    <property type="term" value="F:actin filament binding"/>
    <property type="evidence" value="ECO:0007669"/>
    <property type="project" value="TreeGrafter"/>
</dbReference>
<name>A0AA85JLP5_TRIRE</name>
<proteinExistence type="predicted"/>
<comment type="subcellular location">
    <subcellularLocation>
        <location evidence="1">Cytoplasm</location>
        <location evidence="1">Cytoskeleton</location>
    </subcellularLocation>
</comment>
<feature type="compositionally biased region" description="Low complexity" evidence="4">
    <location>
        <begin position="97"/>
        <end position="118"/>
    </location>
</feature>
<dbReference type="GO" id="GO:0051764">
    <property type="term" value="P:actin crosslink formation"/>
    <property type="evidence" value="ECO:0007669"/>
    <property type="project" value="TreeGrafter"/>
</dbReference>
<dbReference type="GO" id="GO:0008093">
    <property type="term" value="F:cytoskeletal anchor activity"/>
    <property type="evidence" value="ECO:0007669"/>
    <property type="project" value="TreeGrafter"/>
</dbReference>
<dbReference type="GO" id="GO:0008017">
    <property type="term" value="F:microtubule binding"/>
    <property type="evidence" value="ECO:0007669"/>
    <property type="project" value="InterPro"/>
</dbReference>
<evidence type="ECO:0000259" key="5">
    <source>
        <dbReference type="PROSITE" id="PS51460"/>
    </source>
</evidence>
<evidence type="ECO:0000313" key="7">
    <source>
        <dbReference type="WBParaSite" id="TREG1_30800.1"/>
    </source>
</evidence>
<feature type="region of interest" description="Disordered" evidence="4">
    <location>
        <begin position="236"/>
        <end position="256"/>
    </location>
</feature>
<keyword evidence="2" id="KW-0963">Cytoplasm</keyword>
<dbReference type="PROSITE" id="PS51460">
    <property type="entry name" value="GAR"/>
    <property type="match status" value="1"/>
</dbReference>
<dbReference type="GO" id="GO:0005884">
    <property type="term" value="C:actin filament"/>
    <property type="evidence" value="ECO:0007669"/>
    <property type="project" value="TreeGrafter"/>
</dbReference>
<evidence type="ECO:0000256" key="2">
    <source>
        <dbReference type="ARBA" id="ARBA00022490"/>
    </source>
</evidence>
<dbReference type="Gene3D" id="3.30.920.20">
    <property type="entry name" value="Gas2-like domain"/>
    <property type="match status" value="1"/>
</dbReference>
<feature type="compositionally biased region" description="Basic residues" evidence="4">
    <location>
        <begin position="201"/>
        <end position="210"/>
    </location>
</feature>
<dbReference type="SUPFAM" id="SSF143575">
    <property type="entry name" value="GAS2 domain-like"/>
    <property type="match status" value="1"/>
</dbReference>
<dbReference type="AlphaFoldDB" id="A0AA85JLP5"/>
<dbReference type="SMART" id="SM00243">
    <property type="entry name" value="GAS2"/>
    <property type="match status" value="1"/>
</dbReference>
<accession>A0AA85JLP5</accession>
<feature type="region of interest" description="Disordered" evidence="4">
    <location>
        <begin position="469"/>
        <end position="497"/>
    </location>
</feature>
<sequence length="497" mass="56491">MVDKRLQCLCVKLGQSLEAFNTPDDRNLAEKVYQELEERIDLSRCTVLSDFDFDEWRRNYLQWIESCHYRLADIFPTVTASTDTIQADQQKSKLHLHLSPTSSTSLTPKSVSTVSSSTQSMNNSPRHSSPPTPTTKSIKSVGKQSSSESLNLGSNDVVVDVATGSNKTHAIAKGKQTVNISKSPELNYSQFREVLLLRRRQHQQQKQHSRPKYDWANPLHEKGRITHEQIIEALTDKKQQQQQQRQEQPTRQQHLRNDELIARAIEQETSKCICQIKFQPKKVGTDKYCQQQQQRQEQPTRQQHLRNDELIARAIEQETSKCICQIKFQPKKVGTDKYCFGPSSKVYLVRFLNSITMVRVGGGWMKLSEFLDTRDPCRIVHKRNRVGSSAPKANPSLTTFTPSGSKRENTLGFIEVTPIRGTNSHDESPAVFGEEFHITSTPLLNKEVGHGQRQIPSLLGQAFIDTTTTSSAFESSSNEQASTTITTKDRKKKTRKH</sequence>
<keyword evidence="3" id="KW-0206">Cytoskeleton</keyword>
<feature type="domain" description="GAR" evidence="5">
    <location>
        <begin position="302"/>
        <end position="378"/>
    </location>
</feature>
<evidence type="ECO:0000256" key="1">
    <source>
        <dbReference type="ARBA" id="ARBA00004245"/>
    </source>
</evidence>
<feature type="compositionally biased region" description="Polar residues" evidence="4">
    <location>
        <begin position="142"/>
        <end position="151"/>
    </location>
</feature>
<evidence type="ECO:0000256" key="3">
    <source>
        <dbReference type="ARBA" id="ARBA00023212"/>
    </source>
</evidence>
<protein>
    <recommendedName>
        <fullName evidence="5">GAR domain-containing protein</fullName>
    </recommendedName>
</protein>
<dbReference type="InterPro" id="IPR036534">
    <property type="entry name" value="GAR_dom_sf"/>
</dbReference>
<evidence type="ECO:0000256" key="4">
    <source>
        <dbReference type="SAM" id="MobiDB-lite"/>
    </source>
</evidence>
<feature type="region of interest" description="Disordered" evidence="4">
    <location>
        <begin position="91"/>
        <end position="151"/>
    </location>
</feature>
<organism evidence="6 7">
    <name type="scientific">Trichobilharzia regenti</name>
    <name type="common">Nasal bird schistosome</name>
    <dbReference type="NCBI Taxonomy" id="157069"/>
    <lineage>
        <taxon>Eukaryota</taxon>
        <taxon>Metazoa</taxon>
        <taxon>Spiralia</taxon>
        <taxon>Lophotrochozoa</taxon>
        <taxon>Platyhelminthes</taxon>
        <taxon>Trematoda</taxon>
        <taxon>Digenea</taxon>
        <taxon>Strigeidida</taxon>
        <taxon>Schistosomatoidea</taxon>
        <taxon>Schistosomatidae</taxon>
        <taxon>Trichobilharzia</taxon>
    </lineage>
</organism>
<evidence type="ECO:0000313" key="6">
    <source>
        <dbReference type="Proteomes" id="UP000050795"/>
    </source>
</evidence>
<feature type="region of interest" description="Disordered" evidence="4">
    <location>
        <begin position="201"/>
        <end position="220"/>
    </location>
</feature>
<dbReference type="Proteomes" id="UP000050795">
    <property type="component" value="Unassembled WGS sequence"/>
</dbReference>
<dbReference type="PANTHER" id="PTHR46756:SF18">
    <property type="entry name" value="GAS2-LIKE PROTEIN PICKLED EGGS"/>
    <property type="match status" value="1"/>
</dbReference>
<dbReference type="InterPro" id="IPR003108">
    <property type="entry name" value="GAR_dom"/>
</dbReference>
<dbReference type="WBParaSite" id="TREG1_30800.1">
    <property type="protein sequence ID" value="TREG1_30800.1"/>
    <property type="gene ID" value="TREG1_30800"/>
</dbReference>
<dbReference type="Pfam" id="PF02187">
    <property type="entry name" value="GAS2"/>
    <property type="match status" value="1"/>
</dbReference>